<accession>A0A6L4WP41</accession>
<dbReference type="EMBL" id="WFKK01000061">
    <property type="protein sequence ID" value="KAB7885277.1"/>
    <property type="molecule type" value="Genomic_DNA"/>
</dbReference>
<evidence type="ECO:0000313" key="4">
    <source>
        <dbReference type="Proteomes" id="UP000472839"/>
    </source>
</evidence>
<evidence type="ECO:0000313" key="1">
    <source>
        <dbReference type="EMBL" id="KAB7885277.1"/>
    </source>
</evidence>
<evidence type="ECO:0000313" key="3">
    <source>
        <dbReference type="Proteomes" id="UP000461010"/>
    </source>
</evidence>
<proteinExistence type="predicted"/>
<name>A0A6L4WP41_9BACT</name>
<dbReference type="AlphaFoldDB" id="A0A6L4WP41"/>
<dbReference type="EMBL" id="WFKJ01000010">
    <property type="protein sequence ID" value="KAB7891967.1"/>
    <property type="molecule type" value="Genomic_DNA"/>
</dbReference>
<dbReference type="Proteomes" id="UP000472839">
    <property type="component" value="Unassembled WGS sequence"/>
</dbReference>
<comment type="caution">
    <text evidence="1">The sequence shown here is derived from an EMBL/GenBank/DDBJ whole genome shotgun (WGS) entry which is preliminary data.</text>
</comment>
<gene>
    <name evidence="2" type="ORF">GBG18_05105</name>
    <name evidence="1" type="ORF">GBG19_14400</name>
</gene>
<evidence type="ECO:0000313" key="2">
    <source>
        <dbReference type="EMBL" id="KAB7891967.1"/>
    </source>
</evidence>
<sequence length="76" mass="8613">MNISAITTNVKESNCNSKNTISSSTQEEKSPEFDLMLEKNGKESISLENNITKNKISENEIILNQTLDNGINFIYW</sequence>
<protein>
    <submittedName>
        <fullName evidence="1">Uncharacterized protein</fullName>
    </submittedName>
</protein>
<dbReference type="RefSeq" id="WP_152188994.1">
    <property type="nucleotide sequence ID" value="NZ_WFKI01000050.1"/>
</dbReference>
<reference evidence="3 4" key="1">
    <citation type="submission" date="2019-10" db="EMBL/GenBank/DDBJ databases">
        <title>Poseidonibacter ostreae sp. nov., isolated from the gut of the Ostrea denselamellosa.</title>
        <authorList>
            <person name="Choi A."/>
        </authorList>
    </citation>
    <scope>NUCLEOTIDE SEQUENCE [LARGE SCALE GENOMIC DNA]</scope>
    <source>
        <strain evidence="1 4">SJOD-M-33</strain>
        <strain evidence="2 3">SJOD-M-5</strain>
    </source>
</reference>
<keyword evidence="3" id="KW-1185">Reference proteome</keyword>
<organism evidence="1 4">
    <name type="scientific">Poseidonibacter ostreae</name>
    <dbReference type="NCBI Taxonomy" id="2654171"/>
    <lineage>
        <taxon>Bacteria</taxon>
        <taxon>Pseudomonadati</taxon>
        <taxon>Campylobacterota</taxon>
        <taxon>Epsilonproteobacteria</taxon>
        <taxon>Campylobacterales</taxon>
        <taxon>Arcobacteraceae</taxon>
        <taxon>Poseidonibacter</taxon>
    </lineage>
</organism>
<dbReference type="Proteomes" id="UP000461010">
    <property type="component" value="Unassembled WGS sequence"/>
</dbReference>